<dbReference type="Proteomes" id="UP001345691">
    <property type="component" value="Unassembled WGS sequence"/>
</dbReference>
<accession>A0ABR0IWI8</accession>
<reference evidence="2 3" key="1">
    <citation type="submission" date="2023-08" db="EMBL/GenBank/DDBJ databases">
        <title>Black Yeasts Isolated from many extreme environments.</title>
        <authorList>
            <person name="Coleine C."/>
            <person name="Stajich J.E."/>
            <person name="Selbmann L."/>
        </authorList>
    </citation>
    <scope>NUCLEOTIDE SEQUENCE [LARGE SCALE GENOMIC DNA]</scope>
    <source>
        <strain evidence="2 3">CCFEE 6328</strain>
    </source>
</reference>
<proteinExistence type="predicted"/>
<dbReference type="Pfam" id="PF20354">
    <property type="entry name" value="DUF6649"/>
    <property type="match status" value="1"/>
</dbReference>
<dbReference type="InterPro" id="IPR046591">
    <property type="entry name" value="DUF6649"/>
</dbReference>
<evidence type="ECO:0000313" key="2">
    <source>
        <dbReference type="EMBL" id="KAK5050243.1"/>
    </source>
</evidence>
<comment type="caution">
    <text evidence="2">The sequence shown here is derived from an EMBL/GenBank/DDBJ whole genome shotgun (WGS) entry which is preliminary data.</text>
</comment>
<evidence type="ECO:0000313" key="3">
    <source>
        <dbReference type="Proteomes" id="UP001345691"/>
    </source>
</evidence>
<organism evidence="2 3">
    <name type="scientific">Exophiala sideris</name>
    <dbReference type="NCBI Taxonomy" id="1016849"/>
    <lineage>
        <taxon>Eukaryota</taxon>
        <taxon>Fungi</taxon>
        <taxon>Dikarya</taxon>
        <taxon>Ascomycota</taxon>
        <taxon>Pezizomycotina</taxon>
        <taxon>Eurotiomycetes</taxon>
        <taxon>Chaetothyriomycetidae</taxon>
        <taxon>Chaetothyriales</taxon>
        <taxon>Herpotrichiellaceae</taxon>
        <taxon>Exophiala</taxon>
    </lineage>
</organism>
<name>A0ABR0IWI8_9EURO</name>
<gene>
    <name evidence="2" type="ORF">LTR69_010731</name>
</gene>
<dbReference type="EMBL" id="JAVRRF010000039">
    <property type="protein sequence ID" value="KAK5050243.1"/>
    <property type="molecule type" value="Genomic_DNA"/>
</dbReference>
<evidence type="ECO:0000256" key="1">
    <source>
        <dbReference type="SAM" id="MobiDB-lite"/>
    </source>
</evidence>
<sequence length="307" mass="34104">MVWTAEEKRAALQIAAPPPPICIQFSHLPARTDPISARTLYLPRLTAEDCVDLIPPMSPYAPAGPEAFSEAVWYAANKHRSSLVGIKRKAEDELESQSNISSQFKKLRLNHAGPQPQPSPAGVTYRPLVANTDIRPAPPSFEYHEYDAIPSHEPPTLPDSEFMTVDDTPHRVIINSLDAEIAQIEADEAAAASAVFLPDVDKKVSSIPQRMLQNRQAASTPENTNTALVLYRDPASISIPEEGDAVRLAIIAARARAREKQADEQRERERQETTQQADNHNHDLELDDAMTDHSSYRDEDSDMMEIE</sequence>
<protein>
    <submittedName>
        <fullName evidence="2">Uncharacterized protein</fullName>
    </submittedName>
</protein>
<feature type="region of interest" description="Disordered" evidence="1">
    <location>
        <begin position="259"/>
        <end position="307"/>
    </location>
</feature>
<feature type="compositionally biased region" description="Basic and acidic residues" evidence="1">
    <location>
        <begin position="259"/>
        <end position="272"/>
    </location>
</feature>
<feature type="compositionally biased region" description="Basic and acidic residues" evidence="1">
    <location>
        <begin position="279"/>
        <end position="298"/>
    </location>
</feature>
<keyword evidence="3" id="KW-1185">Reference proteome</keyword>